<dbReference type="Proteomes" id="UP000182227">
    <property type="component" value="Unassembled WGS sequence"/>
</dbReference>
<reference evidence="1 2" key="1">
    <citation type="submission" date="2015-03" db="EMBL/GenBank/DDBJ databases">
        <authorList>
            <person name="Murphy D."/>
        </authorList>
    </citation>
    <scope>NUCLEOTIDE SEQUENCE [LARGE SCALE GENOMIC DNA]</scope>
    <source>
        <strain evidence="1 2">D16</strain>
    </source>
</reference>
<gene>
    <name evidence="1" type="ORF">BN970_01299</name>
</gene>
<dbReference type="SUPFAM" id="SSF49899">
    <property type="entry name" value="Concanavalin A-like lectins/glucanases"/>
    <property type="match status" value="1"/>
</dbReference>
<dbReference type="EMBL" id="CTEF01000001">
    <property type="protein sequence ID" value="CQD06948.1"/>
    <property type="molecule type" value="Genomic_DNA"/>
</dbReference>
<protein>
    <submittedName>
        <fullName evidence="1">Arylsulfatase</fullName>
    </submittedName>
</protein>
<evidence type="ECO:0000313" key="2">
    <source>
        <dbReference type="Proteomes" id="UP000182227"/>
    </source>
</evidence>
<sequence>MWFSEADKYNGLPLADLNIFETMTRWRPYLVGERTRYTYYPHTAEVGLGAAAELRGQSFTVLAEVTVDGADAHGVLFKQGGAHGGHVLFIADGRLHYVYNFLGEHEQALVSPDPVPLGRHLFGVQYRRTGTVEGSHTPLGDTALYIDDTAVAELAGMRTHPGMFALAGGGICIGRNTGSAVSQRYRTPFAFTGGAIGQVTVDLSGEPYQDLERELAAAFAKD</sequence>
<dbReference type="InterPro" id="IPR013320">
    <property type="entry name" value="ConA-like_dom_sf"/>
</dbReference>
<evidence type="ECO:0000313" key="1">
    <source>
        <dbReference type="EMBL" id="CQD06948.1"/>
    </source>
</evidence>
<organism evidence="1 2">
    <name type="scientific">Mycolicibacterium conceptionense</name>
    <dbReference type="NCBI Taxonomy" id="451644"/>
    <lineage>
        <taxon>Bacteria</taxon>
        <taxon>Bacillati</taxon>
        <taxon>Actinomycetota</taxon>
        <taxon>Actinomycetes</taxon>
        <taxon>Mycobacteriales</taxon>
        <taxon>Mycobacteriaceae</taxon>
        <taxon>Mycolicibacterium</taxon>
    </lineage>
</organism>
<name>A0A0U1D2R2_9MYCO</name>
<proteinExistence type="predicted"/>
<accession>A0A0U1D2R2</accession>
<dbReference type="AlphaFoldDB" id="A0A0U1D2R2"/>